<dbReference type="PANTHER" id="PTHR36698">
    <property type="entry name" value="BLL5892 PROTEIN"/>
    <property type="match status" value="1"/>
</dbReference>
<dbReference type="InterPro" id="IPR003399">
    <property type="entry name" value="Mce/MlaD"/>
</dbReference>
<accession>A0AAP6MKS6</accession>
<proteinExistence type="predicted"/>
<comment type="caution">
    <text evidence="4">The sequence shown here is derived from an EMBL/GenBank/DDBJ whole genome shotgun (WGS) entry which is preliminary data.</text>
</comment>
<evidence type="ECO:0000256" key="2">
    <source>
        <dbReference type="SAM" id="Phobius"/>
    </source>
</evidence>
<keyword evidence="5" id="KW-1185">Reference proteome</keyword>
<feature type="domain" description="Mce/MlaD" evidence="3">
    <location>
        <begin position="40"/>
        <end position="115"/>
    </location>
</feature>
<sequence>METNSNYTLTGLFVLVFLVAAIVLSLWIAGDLRRGETTFYTVYMAEPVSGLAENSRVLMQGVPVGRVHSLSLDPSDPRRVKVTLDLAADTPVRADTTAVLRSQGATGLLRLELEGGSPDAGPPPQPEGEPYPVIQSRLSFWARLDDSVDDGMEAVETVARQLNRLLTDENTDALAASIQNLESLTAALARNAEQMDELMASTAGMARQGERIGERVPETIDRLDEALGSFNTLAGQLERTAAEMEGTASAGRVGVESFNRRTLPELEAMLDDLRQASDSLRRLGDQLEDEPQRLILGPPEVEPGPGER</sequence>
<dbReference type="Proteomes" id="UP001302316">
    <property type="component" value="Unassembled WGS sequence"/>
</dbReference>
<dbReference type="AlphaFoldDB" id="A0AAP6MKS6"/>
<evidence type="ECO:0000313" key="4">
    <source>
        <dbReference type="EMBL" id="MEA5446218.1"/>
    </source>
</evidence>
<feature type="transmembrane region" description="Helical" evidence="2">
    <location>
        <begin position="6"/>
        <end position="29"/>
    </location>
</feature>
<protein>
    <submittedName>
        <fullName evidence="4">MlaD family protein</fullName>
    </submittedName>
</protein>
<feature type="region of interest" description="Disordered" evidence="1">
    <location>
        <begin position="281"/>
        <end position="308"/>
    </location>
</feature>
<gene>
    <name evidence="4" type="ORF">VCB98_10340</name>
</gene>
<reference evidence="4 5" key="1">
    <citation type="submission" date="2023-12" db="EMBL/GenBank/DDBJ databases">
        <title>Whole-genome sequencing of halo(alkali)philic microorganisms from hypersaline lakes.</title>
        <authorList>
            <person name="Sorokin D.Y."/>
            <person name="Merkel A.Y."/>
            <person name="Messina E."/>
            <person name="Yakimov M."/>
        </authorList>
    </citation>
    <scope>NUCLEOTIDE SEQUENCE [LARGE SCALE GENOMIC DNA]</scope>
    <source>
        <strain evidence="4 5">AB-CW1</strain>
    </source>
</reference>
<name>A0AAP6MKS6_9GAMM</name>
<keyword evidence="2" id="KW-1133">Transmembrane helix</keyword>
<dbReference type="PANTHER" id="PTHR36698:SF2">
    <property type="entry name" value="MCE_MLAD DOMAIN-CONTAINING PROTEIN"/>
    <property type="match status" value="1"/>
</dbReference>
<evidence type="ECO:0000256" key="1">
    <source>
        <dbReference type="SAM" id="MobiDB-lite"/>
    </source>
</evidence>
<organism evidence="4 5">
    <name type="scientific">Natronospira elongata</name>
    <dbReference type="NCBI Taxonomy" id="3110268"/>
    <lineage>
        <taxon>Bacteria</taxon>
        <taxon>Pseudomonadati</taxon>
        <taxon>Pseudomonadota</taxon>
        <taxon>Gammaproteobacteria</taxon>
        <taxon>Natronospirales</taxon>
        <taxon>Natronospiraceae</taxon>
        <taxon>Natronospira</taxon>
    </lineage>
</organism>
<evidence type="ECO:0000313" key="5">
    <source>
        <dbReference type="Proteomes" id="UP001302316"/>
    </source>
</evidence>
<keyword evidence="2" id="KW-0472">Membrane</keyword>
<evidence type="ECO:0000259" key="3">
    <source>
        <dbReference type="Pfam" id="PF02470"/>
    </source>
</evidence>
<dbReference type="EMBL" id="JAYGII010000024">
    <property type="protein sequence ID" value="MEA5446218.1"/>
    <property type="molecule type" value="Genomic_DNA"/>
</dbReference>
<dbReference type="RefSeq" id="WP_346052334.1">
    <property type="nucleotide sequence ID" value="NZ_JAYGII010000024.1"/>
</dbReference>
<keyword evidence="2" id="KW-0812">Transmembrane</keyword>
<dbReference type="Pfam" id="PF02470">
    <property type="entry name" value="MlaD"/>
    <property type="match status" value="1"/>
</dbReference>